<organism evidence="1 2">
    <name type="scientific">Halosegnis rubeus</name>
    <dbReference type="NCBI Taxonomy" id="2212850"/>
    <lineage>
        <taxon>Archaea</taxon>
        <taxon>Methanobacteriati</taxon>
        <taxon>Methanobacteriota</taxon>
        <taxon>Stenosarchaea group</taxon>
        <taxon>Halobacteria</taxon>
        <taxon>Halobacteriales</taxon>
        <taxon>Natronomonadaceae</taxon>
        <taxon>Halosegnis</taxon>
    </lineage>
</organism>
<evidence type="ECO:0000313" key="2">
    <source>
        <dbReference type="Proteomes" id="UP000326207"/>
    </source>
</evidence>
<proteinExistence type="predicted"/>
<name>A0A5N5UKW6_9EURY</name>
<comment type="caution">
    <text evidence="1">The sequence shown here is derived from an EMBL/GenBank/DDBJ whole genome shotgun (WGS) entry which is preliminary data.</text>
</comment>
<dbReference type="RefSeq" id="WP_152156095.1">
    <property type="nucleotide sequence ID" value="NZ_QMDY01000002.1"/>
</dbReference>
<sequence length="224" mass="26368">MSKRRVERDIEELEEEALSELTPEERFQLWLEAAATEKQVWLDKLRETAPTIHYRGTDLAFVERSRAALMFLNDAIYNLHTTCLQYELVAQHQRLTTYINLYRGGELTDEPPEPDENVGEYLPRLFFNLYTYYYSYQRFATEILGVPFETWATLHSDGPFVLDQVEDVLDNDFLIDWVEEWLNDGADVDDSDSEGDAWVTVDDFVEAEYHVHVETWQKALERIP</sequence>
<gene>
    <name evidence="1" type="ORF">DP108_04990</name>
</gene>
<evidence type="ECO:0000313" key="1">
    <source>
        <dbReference type="EMBL" id="KAB7519459.1"/>
    </source>
</evidence>
<dbReference type="EMBL" id="QMDY01000002">
    <property type="protein sequence ID" value="KAB7519459.1"/>
    <property type="molecule type" value="Genomic_DNA"/>
</dbReference>
<reference evidence="1 2" key="1">
    <citation type="submission" date="2019-10" db="EMBL/GenBank/DDBJ databases">
        <title>Unraveling microbial dark matter from salterns through culturing: the case of the genus Halosegnis.</title>
        <authorList>
            <person name="Duran-Viseras A."/>
            <person name="Andrei A.-S."/>
            <person name="Vera-Gargallo B."/>
            <person name="Ghai R."/>
            <person name="Sanchez-Porro C."/>
            <person name="Ventosa A."/>
        </authorList>
    </citation>
    <scope>NUCLEOTIDE SEQUENCE [LARGE SCALE GENOMIC DNA]</scope>
    <source>
        <strain evidence="1 2">F19-13</strain>
    </source>
</reference>
<dbReference type="Proteomes" id="UP000326207">
    <property type="component" value="Unassembled WGS sequence"/>
</dbReference>
<dbReference type="AlphaFoldDB" id="A0A5N5UKW6"/>
<protein>
    <submittedName>
        <fullName evidence="1">Uncharacterized protein</fullName>
    </submittedName>
</protein>
<accession>A0A5N5UKW6</accession>